<dbReference type="CDD" id="cd23021">
    <property type="entry name" value="zf-HIT_IN80B"/>
    <property type="match status" value="1"/>
</dbReference>
<feature type="domain" description="HIT-type" evidence="2">
    <location>
        <begin position="366"/>
        <end position="393"/>
    </location>
</feature>
<feature type="compositionally biased region" description="Low complexity" evidence="1">
    <location>
        <begin position="244"/>
        <end position="261"/>
    </location>
</feature>
<feature type="region of interest" description="Disordered" evidence="1">
    <location>
        <begin position="229"/>
        <end position="292"/>
    </location>
</feature>
<comment type="caution">
    <text evidence="3">The sequence shown here is derived from an EMBL/GenBank/DDBJ whole genome shotgun (WGS) entry which is preliminary data.</text>
</comment>
<reference evidence="3" key="1">
    <citation type="submission" date="2024-06" db="EMBL/GenBank/DDBJ databases">
        <authorList>
            <person name="Liu X."/>
            <person name="Lenzi L."/>
            <person name="Haldenby T S."/>
            <person name="Uol C."/>
        </authorList>
    </citation>
    <scope>NUCLEOTIDE SEQUENCE</scope>
</reference>
<proteinExistence type="predicted"/>
<protein>
    <recommendedName>
        <fullName evidence="2">HIT-type domain-containing protein</fullName>
    </recommendedName>
</protein>
<feature type="compositionally biased region" description="Polar residues" evidence="1">
    <location>
        <begin position="53"/>
        <end position="64"/>
    </location>
</feature>
<evidence type="ECO:0000256" key="1">
    <source>
        <dbReference type="SAM" id="MobiDB-lite"/>
    </source>
</evidence>
<evidence type="ECO:0000313" key="3">
    <source>
        <dbReference type="EMBL" id="CAL5131775.1"/>
    </source>
</evidence>
<dbReference type="EMBL" id="CAXLJL010000103">
    <property type="protein sequence ID" value="CAL5131775.1"/>
    <property type="molecule type" value="Genomic_DNA"/>
</dbReference>
<gene>
    <name evidence="3" type="ORF">CDAUBV1_LOCUS4320</name>
</gene>
<feature type="compositionally biased region" description="Acidic residues" evidence="1">
    <location>
        <begin position="115"/>
        <end position="128"/>
    </location>
</feature>
<sequence>MSDSDSTWPATDDFGSRFLEVDEYSSGPNDESVEETKPPSPIPPRIRTRKASGLTSLIRNSTRLNKGRRIQAYDSPEEGANEDGRTEEIAESTPRSSSRSRSRRIAASNRRDGNSDSEDPSEDQDDELFTFRHPKSLTARQMSLQMQREAAAAVPAKEDTAPSRVSTDFSLISLESLETPKSGTVPTPEQLEARQRRIAHRRESARNKVEMEKRLTVERLLKINANSVGVHKRGRGRGRGIRGQGISHSSSISSMLGKSQGDTSETGGTSNNDSGNETDNQESKSDIQELPDPTLPLRVSMAEQHGLSSSVLDPRPDCIRIISSTRLSPSTRICLPPNCPLVDCSLGPLDKLVRPSQMPPVPAVRLCAMGCGQPRRYACSKTGLSLCSLACYKANLSRTGTLEDNPTLVK</sequence>
<dbReference type="Proteomes" id="UP001497525">
    <property type="component" value="Unassembled WGS sequence"/>
</dbReference>
<feature type="region of interest" description="Disordered" evidence="1">
    <location>
        <begin position="1"/>
        <end position="165"/>
    </location>
</feature>
<dbReference type="Pfam" id="PF04438">
    <property type="entry name" value="zf-HIT"/>
    <property type="match status" value="1"/>
</dbReference>
<organism evidence="3 4">
    <name type="scientific">Calicophoron daubneyi</name>
    <name type="common">Rumen fluke</name>
    <name type="synonym">Paramphistomum daubneyi</name>
    <dbReference type="NCBI Taxonomy" id="300641"/>
    <lineage>
        <taxon>Eukaryota</taxon>
        <taxon>Metazoa</taxon>
        <taxon>Spiralia</taxon>
        <taxon>Lophotrochozoa</taxon>
        <taxon>Platyhelminthes</taxon>
        <taxon>Trematoda</taxon>
        <taxon>Digenea</taxon>
        <taxon>Plagiorchiida</taxon>
        <taxon>Pronocephalata</taxon>
        <taxon>Paramphistomoidea</taxon>
        <taxon>Paramphistomidae</taxon>
        <taxon>Calicophoron</taxon>
    </lineage>
</organism>
<accession>A0AAV2T5V5</accession>
<evidence type="ECO:0000313" key="4">
    <source>
        <dbReference type="Proteomes" id="UP001497525"/>
    </source>
</evidence>
<feature type="compositionally biased region" description="Basic residues" evidence="1">
    <location>
        <begin position="230"/>
        <end position="240"/>
    </location>
</feature>
<feature type="compositionally biased region" description="Polar residues" evidence="1">
    <location>
        <begin position="262"/>
        <end position="278"/>
    </location>
</feature>
<dbReference type="AlphaFoldDB" id="A0AAV2T5V5"/>
<name>A0AAV2T5V5_CALDB</name>
<dbReference type="InterPro" id="IPR007529">
    <property type="entry name" value="Znf_HIT"/>
</dbReference>
<evidence type="ECO:0000259" key="2">
    <source>
        <dbReference type="Pfam" id="PF04438"/>
    </source>
</evidence>